<dbReference type="CDD" id="cd16919">
    <property type="entry name" value="HATPase_CckA-like"/>
    <property type="match status" value="1"/>
</dbReference>
<keyword evidence="9" id="KW-0677">Repeat</keyword>
<dbReference type="CDD" id="cd00082">
    <property type="entry name" value="HisKA"/>
    <property type="match status" value="1"/>
</dbReference>
<dbReference type="InterPro" id="IPR013655">
    <property type="entry name" value="PAS_fold_3"/>
</dbReference>
<dbReference type="InterPro" id="IPR003661">
    <property type="entry name" value="HisK_dim/P_dom"/>
</dbReference>
<comment type="caution">
    <text evidence="22">The sequence shown here is derived from an EMBL/GenBank/DDBJ whole genome shotgun (WGS) entry which is preliminary data.</text>
</comment>
<evidence type="ECO:0000256" key="10">
    <source>
        <dbReference type="ARBA" id="ARBA00022741"/>
    </source>
</evidence>
<dbReference type="Proteomes" id="UP001055247">
    <property type="component" value="Unassembled WGS sequence"/>
</dbReference>
<dbReference type="Gene3D" id="1.10.287.130">
    <property type="match status" value="1"/>
</dbReference>
<comment type="subcellular location">
    <subcellularLocation>
        <location evidence="2">Cell inner membrane</location>
        <topology evidence="2">Multi-pass membrane protein</topology>
    </subcellularLocation>
</comment>
<proteinExistence type="predicted"/>
<keyword evidence="17" id="KW-0175">Coiled coil</keyword>
<keyword evidence="23" id="KW-1185">Reference proteome</keyword>
<keyword evidence="4" id="KW-1003">Cell membrane</keyword>
<dbReference type="Pfam" id="PF01590">
    <property type="entry name" value="GAF"/>
    <property type="match status" value="1"/>
</dbReference>
<keyword evidence="7" id="KW-0808">Transferase</keyword>
<sequence>MSHPSDLSDVHDTERLNALASYGILDTPAEEGFDDVVQLAAELCAAPVALVSLVADSRQWFKARLGFPDCQTDLDRSVCVHVLSAPDLLVIPDLTQDPRTRANPLVVEDPHLRFYAGAPLRSPEGHVLGSLCVIDGAPRPDGLTASQARGLRALARQVMSQLEIRRAVAARDVALAEQAATIAQQNALIATQADVLAAGGDLDRILDALLAGAMRAVPQAEGGVIELLDDDTLLYRTTRGRLTDRQGLRVPLDGSLSGACFRGGEALRLDDVRADGRVNQDLAARMGLRACVMAPIKRGSDTVGVLKLQSDRAGAFAELDLRAARLFAGMISAGLAQASEAEARRAGQVSEGRYRALFDSATDYAILLLDLAGRIVDWNAGAARILGWSPEEVAGLTTDLIFTPEDREAGIPAQELLTAAREGRALDERWHLRKDGTALWASGELMRLQDPAGTHQGYVKFLRDRTAQHAAGEALRTAEANLRRAQAAGGVGLFTVSIADGLLHPTPEFCRLYGLPVRESYPAGDFERLIVAEDRHLISTAETRRSGRPPRDVEYRIRRPDTGALRWIARRGEIERDARGRPVRFSGVARDITEQRRAVDALARSEERFRMILDTIEAAFAIVEVKFDADDRPVDYRFLEANPAFERESGVNLRGKWVTEFAPDLERFWFETYGRVAKTREPANFESYAEAFKRWFDVRAVPVGEPADRQIAIIFNDVTARRVAEERLRASEALARENVERVQLALAAGAIIGTWHWDLPTDRFAVDEAFARSFGLDPALGREGIPLAQIVATVHPDDQAGLAEAIREAIARGGAYAHQYRTRRTDGKYYWLEANGRVDHAPDGTPLSFPGVLIDVEERRAVEAERDRAIAALRALNETLEQRVAERTDELMQTEEKLRQSQKMEAVGQLTGGLAHDFNNLLAGISGSLELMGTRIAQGRLSDVDKYMAAAQGAAKRAAALTHRLLAFSRRQTLDPRPTNVNALVEGMTDLIQRTVGPSIPVEAVGATGLWPALVDPSQLENALLNLCINARDAMPDGGRITVETANRWMDREAARAHEIPEGQYLSLCVTDTGTGMPPEIVARVFEPFFTTKPIGQGTGLGLSMIYGFAQQSGGQVRIYSEVGQGTTVCIYLPRYYGDASPDEGGVERTPAAFAEAGETVLVVDDEPSVRMLVTDVLCDLGYAVIEAADSVAGLKVLRSDVRIDLLITDVGLPGGMNGRQMADAGQDVRPQLKTLFITGYAENAAVGNGHLRPGTQVLTKPFAIDTLASRVRALMSL</sequence>
<dbReference type="Gene3D" id="3.30.450.20">
    <property type="entry name" value="PAS domain"/>
    <property type="match status" value="4"/>
</dbReference>
<dbReference type="InterPro" id="IPR029016">
    <property type="entry name" value="GAF-like_dom_sf"/>
</dbReference>
<keyword evidence="14" id="KW-0902">Two-component regulatory system</keyword>
<dbReference type="CDD" id="cd18161">
    <property type="entry name" value="REC_hyHK_blue-like"/>
    <property type="match status" value="1"/>
</dbReference>
<dbReference type="Gene3D" id="2.10.70.100">
    <property type="match status" value="1"/>
</dbReference>
<keyword evidence="11 22" id="KW-0418">Kinase</keyword>
<dbReference type="RefSeq" id="WP_308445273.1">
    <property type="nucleotide sequence ID" value="NZ_BPQO01000012.1"/>
</dbReference>
<feature type="domain" description="PAC" evidence="21">
    <location>
        <begin position="816"/>
        <end position="868"/>
    </location>
</feature>
<dbReference type="InterPro" id="IPR000014">
    <property type="entry name" value="PAS"/>
</dbReference>
<dbReference type="InterPro" id="IPR013767">
    <property type="entry name" value="PAS_fold"/>
</dbReference>
<dbReference type="Pfam" id="PF00989">
    <property type="entry name" value="PAS"/>
    <property type="match status" value="1"/>
</dbReference>
<dbReference type="AlphaFoldDB" id="A0AAV4ZMQ2"/>
<evidence type="ECO:0000256" key="12">
    <source>
        <dbReference type="ARBA" id="ARBA00022840"/>
    </source>
</evidence>
<evidence type="ECO:0000256" key="17">
    <source>
        <dbReference type="SAM" id="Coils"/>
    </source>
</evidence>
<evidence type="ECO:0000256" key="2">
    <source>
        <dbReference type="ARBA" id="ARBA00004429"/>
    </source>
</evidence>
<dbReference type="CDD" id="cd00130">
    <property type="entry name" value="PAS"/>
    <property type="match status" value="3"/>
</dbReference>
<dbReference type="GO" id="GO:0000155">
    <property type="term" value="F:phosphorelay sensor kinase activity"/>
    <property type="evidence" value="ECO:0007669"/>
    <property type="project" value="InterPro"/>
</dbReference>
<dbReference type="SUPFAM" id="SSF52172">
    <property type="entry name" value="CheY-like"/>
    <property type="match status" value="1"/>
</dbReference>
<accession>A0AAV4ZMQ2</accession>
<dbReference type="InterPro" id="IPR036097">
    <property type="entry name" value="HisK_dim/P_sf"/>
</dbReference>
<dbReference type="Pfam" id="PF13188">
    <property type="entry name" value="PAS_8"/>
    <property type="match status" value="1"/>
</dbReference>
<evidence type="ECO:0000256" key="7">
    <source>
        <dbReference type="ARBA" id="ARBA00022679"/>
    </source>
</evidence>
<evidence type="ECO:0000256" key="11">
    <source>
        <dbReference type="ARBA" id="ARBA00022777"/>
    </source>
</evidence>
<dbReference type="PRINTS" id="PR00344">
    <property type="entry name" value="BCTRLSENSOR"/>
</dbReference>
<evidence type="ECO:0000313" key="23">
    <source>
        <dbReference type="Proteomes" id="UP001055247"/>
    </source>
</evidence>
<dbReference type="Pfam" id="PF00072">
    <property type="entry name" value="Response_reg"/>
    <property type="match status" value="1"/>
</dbReference>
<evidence type="ECO:0000256" key="4">
    <source>
        <dbReference type="ARBA" id="ARBA00022475"/>
    </source>
</evidence>
<comment type="catalytic activity">
    <reaction evidence="1">
        <text>ATP + protein L-histidine = ADP + protein N-phospho-L-histidine.</text>
        <dbReference type="EC" id="2.7.13.3"/>
    </reaction>
</comment>
<dbReference type="PROSITE" id="PS50110">
    <property type="entry name" value="RESPONSE_REGULATORY"/>
    <property type="match status" value="1"/>
</dbReference>
<dbReference type="Pfam" id="PF13185">
    <property type="entry name" value="GAF_2"/>
    <property type="match status" value="1"/>
</dbReference>
<name>A0AAV4ZMQ2_9HYPH</name>
<dbReference type="SUPFAM" id="SSF55781">
    <property type="entry name" value="GAF domain-like"/>
    <property type="match status" value="2"/>
</dbReference>
<dbReference type="Pfam" id="PF08447">
    <property type="entry name" value="PAS_3"/>
    <property type="match status" value="2"/>
</dbReference>
<feature type="modified residue" description="4-aspartylphosphate" evidence="16">
    <location>
        <position position="1210"/>
    </location>
</feature>
<dbReference type="InterPro" id="IPR011006">
    <property type="entry name" value="CheY-like_superfamily"/>
</dbReference>
<dbReference type="InterPro" id="IPR003018">
    <property type="entry name" value="GAF"/>
</dbReference>
<dbReference type="Gene3D" id="3.40.50.2300">
    <property type="match status" value="1"/>
</dbReference>
<evidence type="ECO:0000256" key="13">
    <source>
        <dbReference type="ARBA" id="ARBA00022989"/>
    </source>
</evidence>
<keyword evidence="8" id="KW-0812">Transmembrane</keyword>
<dbReference type="InterPro" id="IPR004358">
    <property type="entry name" value="Sig_transdc_His_kin-like_C"/>
</dbReference>
<feature type="domain" description="Response regulatory" evidence="19">
    <location>
        <begin position="1160"/>
        <end position="1276"/>
    </location>
</feature>
<dbReference type="Gene3D" id="3.30.565.10">
    <property type="entry name" value="Histidine kinase-like ATPase, C-terminal domain"/>
    <property type="match status" value="1"/>
</dbReference>
<dbReference type="InterPro" id="IPR001789">
    <property type="entry name" value="Sig_transdc_resp-reg_receiver"/>
</dbReference>
<evidence type="ECO:0000256" key="6">
    <source>
        <dbReference type="ARBA" id="ARBA00022553"/>
    </source>
</evidence>
<dbReference type="PANTHER" id="PTHR43065">
    <property type="entry name" value="SENSOR HISTIDINE KINASE"/>
    <property type="match status" value="1"/>
</dbReference>
<dbReference type="GO" id="GO:0005886">
    <property type="term" value="C:plasma membrane"/>
    <property type="evidence" value="ECO:0007669"/>
    <property type="project" value="UniProtKB-SubCell"/>
</dbReference>
<evidence type="ECO:0000256" key="14">
    <source>
        <dbReference type="ARBA" id="ARBA00023012"/>
    </source>
</evidence>
<reference evidence="22" key="1">
    <citation type="journal article" date="2016" name="Front. Microbiol.">
        <title>Genome Sequence of the Piezophilic, Mesophilic Sulfate-Reducing Bacterium Desulfovibrio indicus J2T.</title>
        <authorList>
            <person name="Cao J."/>
            <person name="Maignien L."/>
            <person name="Shao Z."/>
            <person name="Alain K."/>
            <person name="Jebbar M."/>
        </authorList>
    </citation>
    <scope>NUCLEOTIDE SEQUENCE</scope>
    <source>
        <strain evidence="22">DSM 16372</strain>
    </source>
</reference>
<dbReference type="EMBL" id="BPQO01000012">
    <property type="protein sequence ID" value="GJD89472.1"/>
    <property type="molecule type" value="Genomic_DNA"/>
</dbReference>
<dbReference type="PROSITE" id="PS50112">
    <property type="entry name" value="PAS"/>
    <property type="match status" value="1"/>
</dbReference>
<keyword evidence="15" id="KW-0472">Membrane</keyword>
<dbReference type="SMART" id="SM00448">
    <property type="entry name" value="REC"/>
    <property type="match status" value="1"/>
</dbReference>
<feature type="domain" description="PAS" evidence="20">
    <location>
        <begin position="350"/>
        <end position="408"/>
    </location>
</feature>
<feature type="domain" description="PAC" evidence="21">
    <location>
        <begin position="551"/>
        <end position="604"/>
    </location>
</feature>
<dbReference type="SMART" id="SM00065">
    <property type="entry name" value="GAF"/>
    <property type="match status" value="2"/>
</dbReference>
<dbReference type="SUPFAM" id="SSF55874">
    <property type="entry name" value="ATPase domain of HSP90 chaperone/DNA topoisomerase II/histidine kinase"/>
    <property type="match status" value="1"/>
</dbReference>
<dbReference type="PROSITE" id="PS50113">
    <property type="entry name" value="PAC"/>
    <property type="match status" value="2"/>
</dbReference>
<dbReference type="NCBIfam" id="TIGR00229">
    <property type="entry name" value="sensory_box"/>
    <property type="match status" value="2"/>
</dbReference>
<dbReference type="PROSITE" id="PS50109">
    <property type="entry name" value="HIS_KIN"/>
    <property type="match status" value="1"/>
</dbReference>
<gene>
    <name evidence="22" type="primary">rcsC_20</name>
    <name evidence="22" type="ORF">BHAOGJBA_2999</name>
</gene>
<evidence type="ECO:0000256" key="8">
    <source>
        <dbReference type="ARBA" id="ARBA00022692"/>
    </source>
</evidence>
<dbReference type="SUPFAM" id="SSF55785">
    <property type="entry name" value="PYP-like sensor domain (PAS domain)"/>
    <property type="match status" value="4"/>
</dbReference>
<dbReference type="SMART" id="SM00091">
    <property type="entry name" value="PAS"/>
    <property type="match status" value="3"/>
</dbReference>
<dbReference type="InterPro" id="IPR005467">
    <property type="entry name" value="His_kinase_dom"/>
</dbReference>
<dbReference type="GO" id="GO:0006355">
    <property type="term" value="P:regulation of DNA-templated transcription"/>
    <property type="evidence" value="ECO:0007669"/>
    <property type="project" value="InterPro"/>
</dbReference>
<keyword evidence="5" id="KW-0997">Cell inner membrane</keyword>
<dbReference type="InterPro" id="IPR001610">
    <property type="entry name" value="PAC"/>
</dbReference>
<dbReference type="Gene3D" id="3.30.450.40">
    <property type="match status" value="2"/>
</dbReference>
<evidence type="ECO:0000256" key="15">
    <source>
        <dbReference type="ARBA" id="ARBA00023136"/>
    </source>
</evidence>
<evidence type="ECO:0000259" key="18">
    <source>
        <dbReference type="PROSITE" id="PS50109"/>
    </source>
</evidence>
<keyword evidence="10" id="KW-0547">Nucleotide-binding</keyword>
<dbReference type="SMART" id="SM00086">
    <property type="entry name" value="PAC"/>
    <property type="match status" value="3"/>
</dbReference>
<dbReference type="FunFam" id="2.10.70.100:FF:000001">
    <property type="entry name" value="Sensory transduction histidine kinase"/>
    <property type="match status" value="1"/>
</dbReference>
<reference evidence="22" key="2">
    <citation type="submission" date="2021-08" db="EMBL/GenBank/DDBJ databases">
        <authorList>
            <person name="Tani A."/>
            <person name="Ola A."/>
            <person name="Ogura Y."/>
            <person name="Katsura K."/>
            <person name="Hayashi T."/>
        </authorList>
    </citation>
    <scope>NUCLEOTIDE SEQUENCE</scope>
    <source>
        <strain evidence="22">DSM 16372</strain>
    </source>
</reference>
<dbReference type="EC" id="2.7.13.3" evidence="3"/>
<evidence type="ECO:0000313" key="22">
    <source>
        <dbReference type="EMBL" id="GJD89472.1"/>
    </source>
</evidence>
<evidence type="ECO:0000256" key="1">
    <source>
        <dbReference type="ARBA" id="ARBA00000085"/>
    </source>
</evidence>
<keyword evidence="6 16" id="KW-0597">Phosphoprotein</keyword>
<dbReference type="InterPro" id="IPR000700">
    <property type="entry name" value="PAS-assoc_C"/>
</dbReference>
<dbReference type="SMART" id="SM00388">
    <property type="entry name" value="HisKA"/>
    <property type="match status" value="1"/>
</dbReference>
<evidence type="ECO:0000256" key="3">
    <source>
        <dbReference type="ARBA" id="ARBA00012438"/>
    </source>
</evidence>
<dbReference type="SUPFAM" id="SSF47384">
    <property type="entry name" value="Homodimeric domain of signal transducing histidine kinase"/>
    <property type="match status" value="1"/>
</dbReference>
<evidence type="ECO:0000259" key="20">
    <source>
        <dbReference type="PROSITE" id="PS50112"/>
    </source>
</evidence>
<dbReference type="Pfam" id="PF00512">
    <property type="entry name" value="HisKA"/>
    <property type="match status" value="1"/>
</dbReference>
<dbReference type="InterPro" id="IPR003594">
    <property type="entry name" value="HATPase_dom"/>
</dbReference>
<keyword evidence="13" id="KW-1133">Transmembrane helix</keyword>
<dbReference type="GO" id="GO:0005524">
    <property type="term" value="F:ATP binding"/>
    <property type="evidence" value="ECO:0007669"/>
    <property type="project" value="UniProtKB-KW"/>
</dbReference>
<dbReference type="SMART" id="SM00387">
    <property type="entry name" value="HATPase_c"/>
    <property type="match status" value="1"/>
</dbReference>
<evidence type="ECO:0000259" key="19">
    <source>
        <dbReference type="PROSITE" id="PS50110"/>
    </source>
</evidence>
<evidence type="ECO:0000256" key="16">
    <source>
        <dbReference type="PROSITE-ProRule" id="PRU00169"/>
    </source>
</evidence>
<dbReference type="PANTHER" id="PTHR43065:SF42">
    <property type="entry name" value="TWO-COMPONENT SENSOR PPRA"/>
    <property type="match status" value="1"/>
</dbReference>
<evidence type="ECO:0000259" key="21">
    <source>
        <dbReference type="PROSITE" id="PS50113"/>
    </source>
</evidence>
<dbReference type="Pfam" id="PF02518">
    <property type="entry name" value="HATPase_c"/>
    <property type="match status" value="1"/>
</dbReference>
<keyword evidence="12" id="KW-0067">ATP-binding</keyword>
<evidence type="ECO:0000256" key="5">
    <source>
        <dbReference type="ARBA" id="ARBA00022519"/>
    </source>
</evidence>
<evidence type="ECO:0000256" key="9">
    <source>
        <dbReference type="ARBA" id="ARBA00022737"/>
    </source>
</evidence>
<dbReference type="InterPro" id="IPR036890">
    <property type="entry name" value="HATPase_C_sf"/>
</dbReference>
<feature type="coiled-coil region" evidence="17">
    <location>
        <begin position="859"/>
        <end position="904"/>
    </location>
</feature>
<protein>
    <recommendedName>
        <fullName evidence="3">histidine kinase</fullName>
        <ecNumber evidence="3">2.7.13.3</ecNumber>
    </recommendedName>
</protein>
<dbReference type="InterPro" id="IPR035965">
    <property type="entry name" value="PAS-like_dom_sf"/>
</dbReference>
<feature type="domain" description="Histidine kinase" evidence="18">
    <location>
        <begin position="913"/>
        <end position="1137"/>
    </location>
</feature>
<organism evidence="22 23">
    <name type="scientific">Methylobacterium hispanicum</name>
    <dbReference type="NCBI Taxonomy" id="270350"/>
    <lineage>
        <taxon>Bacteria</taxon>
        <taxon>Pseudomonadati</taxon>
        <taxon>Pseudomonadota</taxon>
        <taxon>Alphaproteobacteria</taxon>
        <taxon>Hyphomicrobiales</taxon>
        <taxon>Methylobacteriaceae</taxon>
        <taxon>Methylobacterium</taxon>
    </lineage>
</organism>